<evidence type="ECO:0000256" key="1">
    <source>
        <dbReference type="ARBA" id="ARBA00000085"/>
    </source>
</evidence>
<evidence type="ECO:0000256" key="9">
    <source>
        <dbReference type="ARBA" id="ARBA00022840"/>
    </source>
</evidence>
<reference evidence="16 17" key="1">
    <citation type="submission" date="2021-01" db="EMBL/GenBank/DDBJ databases">
        <title>Genomic Encyclopedia of Type Strains, Phase IV (KMG-IV): sequencing the most valuable type-strain genomes for metagenomic binning, comparative biology and taxonomic classification.</title>
        <authorList>
            <person name="Goeker M."/>
        </authorList>
    </citation>
    <scope>NUCLEOTIDE SEQUENCE [LARGE SCALE GENOMIC DNA]</scope>
    <source>
        <strain evidence="16 17">DSM 100968</strain>
    </source>
</reference>
<keyword evidence="4" id="KW-1003">Cell membrane</keyword>
<keyword evidence="10" id="KW-0902">Two-component regulatory system</keyword>
<sequence length="615" mass="69373">MTKVGFFKSIQFKIVLVYTLLILLAMQLIGVVFSDRLKTMQLNSFETALVNQSKLIAVNIGEAVRETRETNVDDATVTGQVRNQISEISDSSVKEIEVVDENNVILAASGDKRTEIQGKRNTNELITQNLSSNVASKYRKTDGSSGERVDIVIVPIKVGGQRFGILYVEKSLEGVYSQLTTINSILATATIFALLVTGILGFFLARTVTKPLVQMQRQVLAVSQGNFSRKVEMIEKDEIGQLANAFNNMTNKLREATATTESERRKLKSVLTFMTDGVLATDRKGNVILMNNRAEELLDVYRHDITGNSVLDLLKIRKEYRIRDLYEMPESIVLDFSTNQETVLLRANFSVVKKENGLENGLICVIHDVTDQEKVDSERREFVANVSHELRTPLTTMKSYLEALQDGAVDDAALAKKFLGVTQRETERMIRLVNDLLQLSRLDSKEVKITLQRTDYIKFCENIIDRFEMTKRQNIQFIRKFPRGRFYVLIDRDKLTQVIDNIISNAIKYSPEGGIITFQVFMKKNRIRTMISDQGVGIPKENLSKVFDRFYRVDRARSRKLGGTGLGLAIAKEMIEAQGGEIWAESEWNQGTAIHFILPLDQGKGGAGRNDARSI</sequence>
<dbReference type="SUPFAM" id="SSF158472">
    <property type="entry name" value="HAMP domain-like"/>
    <property type="match status" value="1"/>
</dbReference>
<feature type="domain" description="Histidine kinase" evidence="13">
    <location>
        <begin position="385"/>
        <end position="602"/>
    </location>
</feature>
<keyword evidence="9" id="KW-0067">ATP-binding</keyword>
<dbReference type="InterPro" id="IPR036097">
    <property type="entry name" value="HisK_dim/P_sf"/>
</dbReference>
<dbReference type="EC" id="2.7.13.3" evidence="3"/>
<evidence type="ECO:0000256" key="12">
    <source>
        <dbReference type="SAM" id="Phobius"/>
    </source>
</evidence>
<dbReference type="RefSeq" id="WP_205005185.1">
    <property type="nucleotide sequence ID" value="NZ_CBCRXA010000002.1"/>
</dbReference>
<dbReference type="InterPro" id="IPR003661">
    <property type="entry name" value="HisK_dim/P_dom"/>
</dbReference>
<dbReference type="CDD" id="cd00082">
    <property type="entry name" value="HisKA"/>
    <property type="match status" value="1"/>
</dbReference>
<gene>
    <name evidence="16" type="ORF">JOC27_000256</name>
</gene>
<dbReference type="InterPro" id="IPR035965">
    <property type="entry name" value="PAS-like_dom_sf"/>
</dbReference>
<dbReference type="SMART" id="SM00304">
    <property type="entry name" value="HAMP"/>
    <property type="match status" value="1"/>
</dbReference>
<dbReference type="InterPro" id="IPR057640">
    <property type="entry name" value="Cache_WalK"/>
</dbReference>
<evidence type="ECO:0000256" key="7">
    <source>
        <dbReference type="ARBA" id="ARBA00022741"/>
    </source>
</evidence>
<dbReference type="Gene3D" id="1.10.287.130">
    <property type="match status" value="1"/>
</dbReference>
<dbReference type="SMART" id="SM00387">
    <property type="entry name" value="HATPase_c"/>
    <property type="match status" value="1"/>
</dbReference>
<dbReference type="CDD" id="cd00075">
    <property type="entry name" value="HATPase"/>
    <property type="match status" value="1"/>
</dbReference>
<organism evidence="16 17">
    <name type="scientific">Sporolactobacillus spathodeae</name>
    <dbReference type="NCBI Taxonomy" id="1465502"/>
    <lineage>
        <taxon>Bacteria</taxon>
        <taxon>Bacillati</taxon>
        <taxon>Bacillota</taxon>
        <taxon>Bacilli</taxon>
        <taxon>Bacillales</taxon>
        <taxon>Sporolactobacillaceae</taxon>
        <taxon>Sporolactobacillus</taxon>
    </lineage>
</organism>
<dbReference type="SMART" id="SM00388">
    <property type="entry name" value="HisKA"/>
    <property type="match status" value="1"/>
</dbReference>
<dbReference type="Pfam" id="PF23846">
    <property type="entry name" value="Cache_WalK"/>
    <property type="match status" value="1"/>
</dbReference>
<dbReference type="InterPro" id="IPR049814">
    <property type="entry name" value="Resp_reg_WalK"/>
</dbReference>
<dbReference type="CDD" id="cd06225">
    <property type="entry name" value="HAMP"/>
    <property type="match status" value="1"/>
</dbReference>
<evidence type="ECO:0000256" key="4">
    <source>
        <dbReference type="ARBA" id="ARBA00022475"/>
    </source>
</evidence>
<comment type="catalytic activity">
    <reaction evidence="1">
        <text>ATP + protein L-histidine = ADP + protein N-phospho-L-histidine.</text>
        <dbReference type="EC" id="2.7.13.3"/>
    </reaction>
</comment>
<evidence type="ECO:0000256" key="6">
    <source>
        <dbReference type="ARBA" id="ARBA00022679"/>
    </source>
</evidence>
<accession>A0ABS2Q4V6</accession>
<dbReference type="PRINTS" id="PR00344">
    <property type="entry name" value="BCTRLSENSOR"/>
</dbReference>
<evidence type="ECO:0000313" key="17">
    <source>
        <dbReference type="Proteomes" id="UP000823201"/>
    </source>
</evidence>
<comment type="subcellular location">
    <subcellularLocation>
        <location evidence="2">Cell membrane</location>
        <topology evidence="2">Multi-pass membrane protein</topology>
    </subcellularLocation>
</comment>
<comment type="caution">
    <text evidence="16">The sequence shown here is derived from an EMBL/GenBank/DDBJ whole genome shotgun (WGS) entry which is preliminary data.</text>
</comment>
<feature type="domain" description="PAS" evidence="14">
    <location>
        <begin position="263"/>
        <end position="314"/>
    </location>
</feature>
<dbReference type="InterPro" id="IPR003660">
    <property type="entry name" value="HAMP_dom"/>
</dbReference>
<dbReference type="Pfam" id="PF00512">
    <property type="entry name" value="HisKA"/>
    <property type="match status" value="1"/>
</dbReference>
<dbReference type="PANTHER" id="PTHR45453:SF1">
    <property type="entry name" value="PHOSPHATE REGULON SENSOR PROTEIN PHOR"/>
    <property type="match status" value="1"/>
</dbReference>
<dbReference type="PROSITE" id="PS50112">
    <property type="entry name" value="PAS"/>
    <property type="match status" value="1"/>
</dbReference>
<keyword evidence="11 12" id="KW-0472">Membrane</keyword>
<evidence type="ECO:0000259" key="13">
    <source>
        <dbReference type="PROSITE" id="PS50109"/>
    </source>
</evidence>
<dbReference type="GO" id="GO:0004673">
    <property type="term" value="F:protein histidine kinase activity"/>
    <property type="evidence" value="ECO:0007669"/>
    <property type="project" value="UniProtKB-EC"/>
</dbReference>
<dbReference type="CDD" id="cd00130">
    <property type="entry name" value="PAS"/>
    <property type="match status" value="1"/>
</dbReference>
<dbReference type="EMBL" id="JAFBEV010000002">
    <property type="protein sequence ID" value="MBM7656819.1"/>
    <property type="molecule type" value="Genomic_DNA"/>
</dbReference>
<proteinExistence type="predicted"/>
<dbReference type="InterPro" id="IPR050351">
    <property type="entry name" value="BphY/WalK/GraS-like"/>
</dbReference>
<evidence type="ECO:0000256" key="8">
    <source>
        <dbReference type="ARBA" id="ARBA00022777"/>
    </source>
</evidence>
<dbReference type="Gene3D" id="3.30.450.20">
    <property type="entry name" value="PAS domain"/>
    <property type="match status" value="2"/>
</dbReference>
<dbReference type="SUPFAM" id="SSF55785">
    <property type="entry name" value="PYP-like sensor domain (PAS domain)"/>
    <property type="match status" value="1"/>
</dbReference>
<keyword evidence="6 16" id="KW-0808">Transferase</keyword>
<evidence type="ECO:0000259" key="14">
    <source>
        <dbReference type="PROSITE" id="PS50112"/>
    </source>
</evidence>
<feature type="transmembrane region" description="Helical" evidence="12">
    <location>
        <begin position="185"/>
        <end position="205"/>
    </location>
</feature>
<dbReference type="Gene3D" id="1.10.8.500">
    <property type="entry name" value="HAMP domain in histidine kinase"/>
    <property type="match status" value="1"/>
</dbReference>
<dbReference type="SMART" id="SM00091">
    <property type="entry name" value="PAS"/>
    <property type="match status" value="1"/>
</dbReference>
<keyword evidence="17" id="KW-1185">Reference proteome</keyword>
<evidence type="ECO:0000256" key="5">
    <source>
        <dbReference type="ARBA" id="ARBA00022553"/>
    </source>
</evidence>
<dbReference type="SUPFAM" id="SSF47384">
    <property type="entry name" value="Homodimeric domain of signal transducing histidine kinase"/>
    <property type="match status" value="1"/>
</dbReference>
<dbReference type="InterPro" id="IPR004358">
    <property type="entry name" value="Sig_transdc_His_kin-like_C"/>
</dbReference>
<evidence type="ECO:0000256" key="11">
    <source>
        <dbReference type="ARBA" id="ARBA00023136"/>
    </source>
</evidence>
<keyword evidence="12" id="KW-1133">Transmembrane helix</keyword>
<evidence type="ECO:0000259" key="15">
    <source>
        <dbReference type="PROSITE" id="PS50885"/>
    </source>
</evidence>
<evidence type="ECO:0000313" key="16">
    <source>
        <dbReference type="EMBL" id="MBM7656819.1"/>
    </source>
</evidence>
<dbReference type="InterPro" id="IPR036890">
    <property type="entry name" value="HATPase_C_sf"/>
</dbReference>
<keyword evidence="7" id="KW-0547">Nucleotide-binding</keyword>
<dbReference type="PANTHER" id="PTHR45453">
    <property type="entry name" value="PHOSPHATE REGULON SENSOR PROTEIN PHOR"/>
    <property type="match status" value="1"/>
</dbReference>
<dbReference type="Proteomes" id="UP000823201">
    <property type="component" value="Unassembled WGS sequence"/>
</dbReference>
<dbReference type="Gene3D" id="3.30.565.10">
    <property type="entry name" value="Histidine kinase-like ATPase, C-terminal domain"/>
    <property type="match status" value="1"/>
</dbReference>
<dbReference type="PROSITE" id="PS50109">
    <property type="entry name" value="HIS_KIN"/>
    <property type="match status" value="1"/>
</dbReference>
<dbReference type="NCBIfam" id="NF033092">
    <property type="entry name" value="HK_WalK"/>
    <property type="match status" value="1"/>
</dbReference>
<evidence type="ECO:0000256" key="3">
    <source>
        <dbReference type="ARBA" id="ARBA00012438"/>
    </source>
</evidence>
<evidence type="ECO:0000256" key="10">
    <source>
        <dbReference type="ARBA" id="ARBA00023012"/>
    </source>
</evidence>
<dbReference type="Pfam" id="PF02518">
    <property type="entry name" value="HATPase_c"/>
    <property type="match status" value="1"/>
</dbReference>
<dbReference type="Pfam" id="PF00672">
    <property type="entry name" value="HAMP"/>
    <property type="match status" value="1"/>
</dbReference>
<dbReference type="SUPFAM" id="SSF55874">
    <property type="entry name" value="ATPase domain of HSP90 chaperone/DNA topoisomerase II/histidine kinase"/>
    <property type="match status" value="1"/>
</dbReference>
<dbReference type="PROSITE" id="PS50885">
    <property type="entry name" value="HAMP"/>
    <property type="match status" value="1"/>
</dbReference>
<evidence type="ECO:0000256" key="2">
    <source>
        <dbReference type="ARBA" id="ARBA00004651"/>
    </source>
</evidence>
<dbReference type="InterPro" id="IPR005467">
    <property type="entry name" value="His_kinase_dom"/>
</dbReference>
<keyword evidence="5" id="KW-0597">Phosphoprotein</keyword>
<keyword evidence="8 16" id="KW-0418">Kinase</keyword>
<dbReference type="Pfam" id="PF13426">
    <property type="entry name" value="PAS_9"/>
    <property type="match status" value="1"/>
</dbReference>
<dbReference type="InterPro" id="IPR003594">
    <property type="entry name" value="HATPase_dom"/>
</dbReference>
<dbReference type="InterPro" id="IPR000014">
    <property type="entry name" value="PAS"/>
</dbReference>
<keyword evidence="12" id="KW-0812">Transmembrane</keyword>
<feature type="domain" description="HAMP" evidence="15">
    <location>
        <begin position="206"/>
        <end position="258"/>
    </location>
</feature>
<name>A0ABS2Q4V6_9BACL</name>
<protein>
    <recommendedName>
        <fullName evidence="3">histidine kinase</fullName>
        <ecNumber evidence="3">2.7.13.3</ecNumber>
    </recommendedName>
</protein>